<keyword evidence="2" id="KW-1185">Reference proteome</keyword>
<reference evidence="1 2" key="1">
    <citation type="submission" date="2017-05" db="EMBL/GenBank/DDBJ databases">
        <authorList>
            <person name="Varghese N."/>
            <person name="Submissions S."/>
        </authorList>
    </citation>
    <scope>NUCLEOTIDE SEQUENCE [LARGE SCALE GENOMIC DNA]</scope>
    <source>
        <strain evidence="1 2">DSM 100094</strain>
    </source>
</reference>
<name>A0A521FQB7_9RHOB</name>
<dbReference type="EMBL" id="FXTK01000034">
    <property type="protein sequence ID" value="SMO98427.1"/>
    <property type="molecule type" value="Genomic_DNA"/>
</dbReference>
<dbReference type="RefSeq" id="WP_142664935.1">
    <property type="nucleotide sequence ID" value="NZ_FXTK01000034.1"/>
</dbReference>
<organism evidence="1 2">
    <name type="scientific">Paracoccus laeviglucosivorans</name>
    <dbReference type="NCBI Taxonomy" id="1197861"/>
    <lineage>
        <taxon>Bacteria</taxon>
        <taxon>Pseudomonadati</taxon>
        <taxon>Pseudomonadota</taxon>
        <taxon>Alphaproteobacteria</taxon>
        <taxon>Rhodobacterales</taxon>
        <taxon>Paracoccaceae</taxon>
        <taxon>Paracoccus</taxon>
    </lineage>
</organism>
<protein>
    <recommendedName>
        <fullName evidence="3">Sulfotransferase family protein</fullName>
    </recommendedName>
</protein>
<sequence length="197" mass="22773">MHVREANRLIRDAVVKDPGDFIYLISTRDPIARFVSSFNWDKHNVYLSRPNAVAKVKQWFEEFPTIDALARALSYADPQKAQRALHFSRFGHMGKGPAWYTPLDLIPLLPKDRTFLVETENFATDIQNFVWSANPALHGMPVKVFHDKSDFTAGYSDAKELFPKNLSMEGRRNLRILLNEDVLAWSKLRQDFRRPVA</sequence>
<dbReference type="OrthoDB" id="7062404at2"/>
<accession>A0A521FQB7</accession>
<evidence type="ECO:0000313" key="1">
    <source>
        <dbReference type="EMBL" id="SMO98427.1"/>
    </source>
</evidence>
<evidence type="ECO:0008006" key="3">
    <source>
        <dbReference type="Google" id="ProtNLM"/>
    </source>
</evidence>
<dbReference type="Proteomes" id="UP000319014">
    <property type="component" value="Unassembled WGS sequence"/>
</dbReference>
<gene>
    <name evidence="1" type="ORF">SAMN06265221_1343</name>
</gene>
<evidence type="ECO:0000313" key="2">
    <source>
        <dbReference type="Proteomes" id="UP000319014"/>
    </source>
</evidence>
<dbReference type="AlphaFoldDB" id="A0A521FQB7"/>
<proteinExistence type="predicted"/>